<dbReference type="EC" id="2.1.1.37" evidence="1"/>
<dbReference type="InterPro" id="IPR050750">
    <property type="entry name" value="C5-MTase"/>
</dbReference>
<dbReference type="Proteomes" id="UP000320672">
    <property type="component" value="Chromosome"/>
</dbReference>
<evidence type="ECO:0000313" key="9">
    <source>
        <dbReference type="Proteomes" id="UP000320672"/>
    </source>
</evidence>
<evidence type="ECO:0000256" key="1">
    <source>
        <dbReference type="ARBA" id="ARBA00011975"/>
    </source>
</evidence>
<gene>
    <name evidence="8" type="primary">banIM</name>
    <name evidence="8" type="ORF">FF011L_43460</name>
</gene>
<dbReference type="RefSeq" id="WP_145353746.1">
    <property type="nucleotide sequence ID" value="NZ_CP036262.1"/>
</dbReference>
<comment type="catalytic activity">
    <reaction evidence="6">
        <text>a 2'-deoxycytidine in DNA + S-adenosyl-L-methionine = a 5-methyl-2'-deoxycytidine in DNA + S-adenosyl-L-homocysteine + H(+)</text>
        <dbReference type="Rhea" id="RHEA:13681"/>
        <dbReference type="Rhea" id="RHEA-COMP:11369"/>
        <dbReference type="Rhea" id="RHEA-COMP:11370"/>
        <dbReference type="ChEBI" id="CHEBI:15378"/>
        <dbReference type="ChEBI" id="CHEBI:57856"/>
        <dbReference type="ChEBI" id="CHEBI:59789"/>
        <dbReference type="ChEBI" id="CHEBI:85452"/>
        <dbReference type="ChEBI" id="CHEBI:85454"/>
        <dbReference type="EC" id="2.1.1.37"/>
    </reaction>
</comment>
<dbReference type="AlphaFoldDB" id="A0A517MKZ2"/>
<dbReference type="GO" id="GO:0009307">
    <property type="term" value="P:DNA restriction-modification system"/>
    <property type="evidence" value="ECO:0007669"/>
    <property type="project" value="UniProtKB-KW"/>
</dbReference>
<comment type="similarity">
    <text evidence="7">Belongs to the class I-like SAM-binding methyltransferase superfamily. C5-methyltransferase family.</text>
</comment>
<dbReference type="PROSITE" id="PS51679">
    <property type="entry name" value="SAM_MT_C5"/>
    <property type="match status" value="1"/>
</dbReference>
<dbReference type="EMBL" id="CP036262">
    <property type="protein sequence ID" value="QDS95549.1"/>
    <property type="molecule type" value="Genomic_DNA"/>
</dbReference>
<keyword evidence="3 7" id="KW-0808">Transferase</keyword>
<dbReference type="Pfam" id="PF00145">
    <property type="entry name" value="DNA_methylase"/>
    <property type="match status" value="2"/>
</dbReference>
<dbReference type="InterPro" id="IPR031303">
    <property type="entry name" value="C5_meth_CS"/>
</dbReference>
<keyword evidence="2 7" id="KW-0489">Methyltransferase</keyword>
<evidence type="ECO:0000256" key="2">
    <source>
        <dbReference type="ARBA" id="ARBA00022603"/>
    </source>
</evidence>
<evidence type="ECO:0000313" key="8">
    <source>
        <dbReference type="EMBL" id="QDS95549.1"/>
    </source>
</evidence>
<evidence type="ECO:0000256" key="5">
    <source>
        <dbReference type="ARBA" id="ARBA00022747"/>
    </source>
</evidence>
<evidence type="ECO:0000256" key="4">
    <source>
        <dbReference type="ARBA" id="ARBA00022691"/>
    </source>
</evidence>
<dbReference type="PROSITE" id="PS00095">
    <property type="entry name" value="C5_MTASE_2"/>
    <property type="match status" value="1"/>
</dbReference>
<dbReference type="Gene3D" id="3.90.120.10">
    <property type="entry name" value="DNA Methylase, subunit A, domain 2"/>
    <property type="match status" value="1"/>
</dbReference>
<dbReference type="InterPro" id="IPR001525">
    <property type="entry name" value="C5_MeTfrase"/>
</dbReference>
<dbReference type="Gene3D" id="3.40.50.150">
    <property type="entry name" value="Vaccinia Virus protein VP39"/>
    <property type="match status" value="1"/>
</dbReference>
<dbReference type="PRINTS" id="PR00105">
    <property type="entry name" value="C5METTRFRASE"/>
</dbReference>
<dbReference type="PANTHER" id="PTHR46098:SF1">
    <property type="entry name" value="TRNA (CYTOSINE(38)-C(5))-METHYLTRANSFERASE"/>
    <property type="match status" value="1"/>
</dbReference>
<reference evidence="8 9" key="1">
    <citation type="submission" date="2019-02" db="EMBL/GenBank/DDBJ databases">
        <title>Deep-cultivation of Planctomycetes and their phenomic and genomic characterization uncovers novel biology.</title>
        <authorList>
            <person name="Wiegand S."/>
            <person name="Jogler M."/>
            <person name="Boedeker C."/>
            <person name="Pinto D."/>
            <person name="Vollmers J."/>
            <person name="Rivas-Marin E."/>
            <person name="Kohn T."/>
            <person name="Peeters S.H."/>
            <person name="Heuer A."/>
            <person name="Rast P."/>
            <person name="Oberbeckmann S."/>
            <person name="Bunk B."/>
            <person name="Jeske O."/>
            <person name="Meyerdierks A."/>
            <person name="Storesund J.E."/>
            <person name="Kallscheuer N."/>
            <person name="Luecker S."/>
            <person name="Lage O.M."/>
            <person name="Pohl T."/>
            <person name="Merkel B.J."/>
            <person name="Hornburger P."/>
            <person name="Mueller R.-W."/>
            <person name="Bruemmer F."/>
            <person name="Labrenz M."/>
            <person name="Spormann A.M."/>
            <person name="Op den Camp H."/>
            <person name="Overmann J."/>
            <person name="Amann R."/>
            <person name="Jetten M.S.M."/>
            <person name="Mascher T."/>
            <person name="Medema M.H."/>
            <person name="Devos D.P."/>
            <person name="Kaster A.-K."/>
            <person name="Ovreas L."/>
            <person name="Rohde M."/>
            <person name="Galperin M.Y."/>
            <person name="Jogler C."/>
        </authorList>
    </citation>
    <scope>NUCLEOTIDE SEQUENCE [LARGE SCALE GENOMIC DNA]</scope>
    <source>
        <strain evidence="8 9">FF011L</strain>
    </source>
</reference>
<sequence length="315" mass="35420">MLQILEFFAGIGGVAEAIRQQPQLGRISQAVDIDGQAGAVYAHNFGQTPRVAAIESAKSWESKIAWREADTWWLSPPCQPYCRRGNQSENDPRRAAFQQVMLSLKQAADGRPRQIAMENVPEFRGTPDHQAWLELLRELHYEVCESVLCPTAWGFPNRRQRYYLTAIHSPANSLARPPAAIPPPIPITLPPAKHRPLDGFLEKDPPLECWVDEGELDAKRPGLNIVDGENRDTACTACFTSGYGKSILQAGSYLQVDSRLRRFSPLEIARLLGFSDEFNWPEMPEPIRMRRKWKLLGNSLSIPVVRAVLSSLVRD</sequence>
<keyword evidence="5" id="KW-0680">Restriction system</keyword>
<accession>A0A517MKZ2</accession>
<dbReference type="SUPFAM" id="SSF53335">
    <property type="entry name" value="S-adenosyl-L-methionine-dependent methyltransferases"/>
    <property type="match status" value="1"/>
</dbReference>
<feature type="active site" evidence="7">
    <location>
        <position position="78"/>
    </location>
</feature>
<dbReference type="InterPro" id="IPR029063">
    <property type="entry name" value="SAM-dependent_MTases_sf"/>
</dbReference>
<evidence type="ECO:0000256" key="3">
    <source>
        <dbReference type="ARBA" id="ARBA00022679"/>
    </source>
</evidence>
<dbReference type="PANTHER" id="PTHR46098">
    <property type="entry name" value="TRNA (CYTOSINE(38)-C(5))-METHYLTRANSFERASE"/>
    <property type="match status" value="1"/>
</dbReference>
<keyword evidence="4 7" id="KW-0949">S-adenosyl-L-methionine</keyword>
<organism evidence="8 9">
    <name type="scientific">Roseimaritima multifibrata</name>
    <dbReference type="NCBI Taxonomy" id="1930274"/>
    <lineage>
        <taxon>Bacteria</taxon>
        <taxon>Pseudomonadati</taxon>
        <taxon>Planctomycetota</taxon>
        <taxon>Planctomycetia</taxon>
        <taxon>Pirellulales</taxon>
        <taxon>Pirellulaceae</taxon>
        <taxon>Roseimaritima</taxon>
    </lineage>
</organism>
<evidence type="ECO:0000256" key="6">
    <source>
        <dbReference type="ARBA" id="ARBA00047422"/>
    </source>
</evidence>
<name>A0A517MKZ2_9BACT</name>
<keyword evidence="9" id="KW-1185">Reference proteome</keyword>
<dbReference type="OrthoDB" id="9813719at2"/>
<dbReference type="KEGG" id="rml:FF011L_43460"/>
<proteinExistence type="inferred from homology"/>
<dbReference type="REBASE" id="355901">
    <property type="entry name" value="M.PbaFF011LORF43460P"/>
</dbReference>
<protein>
    <recommendedName>
        <fullName evidence="1">DNA (cytosine-5-)-methyltransferase</fullName>
        <ecNumber evidence="1">2.1.1.37</ecNumber>
    </recommendedName>
</protein>
<evidence type="ECO:0000256" key="7">
    <source>
        <dbReference type="PROSITE-ProRule" id="PRU01016"/>
    </source>
</evidence>
<dbReference type="GO" id="GO:0032259">
    <property type="term" value="P:methylation"/>
    <property type="evidence" value="ECO:0007669"/>
    <property type="project" value="UniProtKB-KW"/>
</dbReference>
<dbReference type="GO" id="GO:0003886">
    <property type="term" value="F:DNA (cytosine-5-)-methyltransferase activity"/>
    <property type="evidence" value="ECO:0007669"/>
    <property type="project" value="UniProtKB-EC"/>
</dbReference>